<evidence type="ECO:0000313" key="2">
    <source>
        <dbReference type="Proteomes" id="UP001161580"/>
    </source>
</evidence>
<dbReference type="RefSeq" id="WP_311787550.1">
    <property type="nucleotide sequence ID" value="NZ_JALDYY010000010.1"/>
</dbReference>
<protein>
    <submittedName>
        <fullName evidence="1">Carboxypeptidase regulatory-like domain-containing protein</fullName>
    </submittedName>
</protein>
<comment type="caution">
    <text evidence="1">The sequence shown here is derived from an EMBL/GenBank/DDBJ whole genome shotgun (WGS) entry which is preliminary data.</text>
</comment>
<dbReference type="Proteomes" id="UP001161580">
    <property type="component" value="Unassembled WGS sequence"/>
</dbReference>
<keyword evidence="2" id="KW-1185">Reference proteome</keyword>
<dbReference type="EMBL" id="JALDYZ010000006">
    <property type="protein sequence ID" value="MDI7923051.1"/>
    <property type="molecule type" value="Genomic_DNA"/>
</dbReference>
<dbReference type="GO" id="GO:0004180">
    <property type="term" value="F:carboxypeptidase activity"/>
    <property type="evidence" value="ECO:0007669"/>
    <property type="project" value="UniProtKB-KW"/>
</dbReference>
<keyword evidence="1" id="KW-0121">Carboxypeptidase</keyword>
<name>A0AAE3U214_9HYPH</name>
<sequence>MAVLAATLSGCVTAPEPKSKFDPSEAAFIHAQGAGSITGQAFLRRNDGMVVYAAGSEVYLIPKTTYADERIAGLYRGAKFNGFVASPKNTDPQYAAMMRKTKADGEGRFAFQGLADGSYYIVTQVFWKAGDWTQGGSLMETATISAGNSISVIMSGQ</sequence>
<reference evidence="1" key="1">
    <citation type="submission" date="2022-03" db="EMBL/GenBank/DDBJ databases">
        <title>Fererhizobium litorale gen. nov., sp. nov., isolated from sandy sediments of the Sea of Japan seashore.</title>
        <authorList>
            <person name="Romanenko L."/>
            <person name="Kurilenko V."/>
            <person name="Otstavnykh N."/>
            <person name="Svetashev V."/>
            <person name="Tekutyeva L."/>
            <person name="Isaeva M."/>
            <person name="Mikhailov V."/>
        </authorList>
    </citation>
    <scope>NUCLEOTIDE SEQUENCE</scope>
    <source>
        <strain evidence="1">KMM 9576</strain>
    </source>
</reference>
<evidence type="ECO:0000313" key="1">
    <source>
        <dbReference type="EMBL" id="MDI7923051.1"/>
    </source>
</evidence>
<accession>A0AAE3U214</accession>
<proteinExistence type="predicted"/>
<dbReference type="SUPFAM" id="SSF117074">
    <property type="entry name" value="Hypothetical protein PA1324"/>
    <property type="match status" value="1"/>
</dbReference>
<keyword evidence="1" id="KW-0645">Protease</keyword>
<gene>
    <name evidence="1" type="ORF">MRS75_13265</name>
</gene>
<keyword evidence="1" id="KW-0378">Hydrolase</keyword>
<dbReference type="AlphaFoldDB" id="A0AAE3U214"/>
<organism evidence="1 2">
    <name type="scientific">Ferirhizobium litorale</name>
    <dbReference type="NCBI Taxonomy" id="2927786"/>
    <lineage>
        <taxon>Bacteria</taxon>
        <taxon>Pseudomonadati</taxon>
        <taxon>Pseudomonadota</taxon>
        <taxon>Alphaproteobacteria</taxon>
        <taxon>Hyphomicrobiales</taxon>
        <taxon>Rhizobiaceae</taxon>
        <taxon>Ferirhizobium</taxon>
    </lineage>
</organism>